<dbReference type="EMBL" id="MU003699">
    <property type="protein sequence ID" value="KAF2810573.1"/>
    <property type="molecule type" value="Genomic_DNA"/>
</dbReference>
<reference evidence="1 3" key="1">
    <citation type="journal article" date="2020" name="Stud. Mycol.">
        <title>101 Dothideomycetes genomes: a test case for predicting lifestyles and emergence of pathogens.</title>
        <authorList>
            <person name="Haridas S."/>
            <person name="Albert R."/>
            <person name="Binder M."/>
            <person name="Bloem J."/>
            <person name="Labutti K."/>
            <person name="Salamov A."/>
            <person name="Andreopoulos B."/>
            <person name="Baker S."/>
            <person name="Barry K."/>
            <person name="Bills G."/>
            <person name="Bluhm B."/>
            <person name="Cannon C."/>
            <person name="Castanera R."/>
            <person name="Culley D."/>
            <person name="Daum C."/>
            <person name="Ezra D."/>
            <person name="Gonzalez J."/>
            <person name="Henrissat B."/>
            <person name="Kuo A."/>
            <person name="Liang C."/>
            <person name="Lipzen A."/>
            <person name="Lutzoni F."/>
            <person name="Magnuson J."/>
            <person name="Mondo S."/>
            <person name="Nolan M."/>
            <person name="Ohm R."/>
            <person name="Pangilinan J."/>
            <person name="Park H.-J."/>
            <person name="Ramirez L."/>
            <person name="Alfaro M."/>
            <person name="Sun H."/>
            <person name="Tritt A."/>
            <person name="Yoshinaga Y."/>
            <person name="Zwiers L.-H."/>
            <person name="Turgeon B."/>
            <person name="Goodwin S."/>
            <person name="Spatafora J."/>
            <person name="Crous P."/>
            <person name="Grigoriev I."/>
        </authorList>
    </citation>
    <scope>NUCLEOTIDE SEQUENCE</scope>
    <source>
        <strain evidence="1 3">CBS 304.34</strain>
    </source>
</reference>
<evidence type="ECO:0000313" key="3">
    <source>
        <dbReference type="RefSeq" id="XP_033577537.1"/>
    </source>
</evidence>
<gene>
    <name evidence="1 3" type="ORF">BDZ99DRAFT_519268</name>
</gene>
<accession>A0A6A6YPT9</accession>
<name>A0A6A6YPT9_9PEZI</name>
<protein>
    <submittedName>
        <fullName evidence="1 3">Uncharacterized protein</fullName>
    </submittedName>
</protein>
<organism evidence="1">
    <name type="scientific">Mytilinidion resinicola</name>
    <dbReference type="NCBI Taxonomy" id="574789"/>
    <lineage>
        <taxon>Eukaryota</taxon>
        <taxon>Fungi</taxon>
        <taxon>Dikarya</taxon>
        <taxon>Ascomycota</taxon>
        <taxon>Pezizomycotina</taxon>
        <taxon>Dothideomycetes</taxon>
        <taxon>Pleosporomycetidae</taxon>
        <taxon>Mytilinidiales</taxon>
        <taxon>Mytilinidiaceae</taxon>
        <taxon>Mytilinidion</taxon>
    </lineage>
</organism>
<evidence type="ECO:0000313" key="1">
    <source>
        <dbReference type="EMBL" id="KAF2810573.1"/>
    </source>
</evidence>
<proteinExistence type="predicted"/>
<dbReference type="RefSeq" id="XP_033577537.1">
    <property type="nucleotide sequence ID" value="XM_033725391.1"/>
</dbReference>
<sequence>MPRPGVMGTAIVRQNPINYNFLATEFPLGYNVGESADAEIFAITAALGMALDLVQQGLRAPVVITSLATGRETPRAEKYKGYFNFKQLKTAYMFRFAPSLYKLYAIASP</sequence>
<reference evidence="3" key="3">
    <citation type="submission" date="2025-04" db="UniProtKB">
        <authorList>
            <consortium name="RefSeq"/>
        </authorList>
    </citation>
    <scope>IDENTIFICATION</scope>
    <source>
        <strain evidence="3">CBS 304.34</strain>
    </source>
</reference>
<keyword evidence="2" id="KW-1185">Reference proteome</keyword>
<dbReference type="Proteomes" id="UP000504636">
    <property type="component" value="Unplaced"/>
</dbReference>
<evidence type="ECO:0000313" key="2">
    <source>
        <dbReference type="Proteomes" id="UP000504636"/>
    </source>
</evidence>
<reference evidence="3" key="2">
    <citation type="submission" date="2020-04" db="EMBL/GenBank/DDBJ databases">
        <authorList>
            <consortium name="NCBI Genome Project"/>
        </authorList>
    </citation>
    <scope>NUCLEOTIDE SEQUENCE</scope>
    <source>
        <strain evidence="3">CBS 304.34</strain>
    </source>
</reference>
<dbReference type="OrthoDB" id="4729724at2759"/>
<dbReference type="AlphaFoldDB" id="A0A6A6YPT9"/>
<dbReference type="GeneID" id="54466284"/>